<dbReference type="Proteomes" id="UP000095287">
    <property type="component" value="Unplaced"/>
</dbReference>
<sequence length="130" mass="14656">MHNLRVTSLSAMYTCAVNMHVYMHPDEDIKKRMSTCAWVDLNSGRVLECKHEGRPTRELVAISASESEGWHPKQLLAQSAVSFIVLQKEQVHQTLIPNVGEYLCKNKVRSLIGPFDCCPWLCGQILSTSL</sequence>
<evidence type="ECO:0000313" key="1">
    <source>
        <dbReference type="Proteomes" id="UP000095287"/>
    </source>
</evidence>
<name>A0A1I7YZJ4_9BILA</name>
<protein>
    <submittedName>
        <fullName evidence="2">START domain-containing protein</fullName>
    </submittedName>
</protein>
<accession>A0A1I7YZJ4</accession>
<dbReference type="AlphaFoldDB" id="A0A1I7YZJ4"/>
<organism evidence="1 2">
    <name type="scientific">Steinernema glaseri</name>
    <dbReference type="NCBI Taxonomy" id="37863"/>
    <lineage>
        <taxon>Eukaryota</taxon>
        <taxon>Metazoa</taxon>
        <taxon>Ecdysozoa</taxon>
        <taxon>Nematoda</taxon>
        <taxon>Chromadorea</taxon>
        <taxon>Rhabditida</taxon>
        <taxon>Tylenchina</taxon>
        <taxon>Panagrolaimomorpha</taxon>
        <taxon>Strongyloidoidea</taxon>
        <taxon>Steinernematidae</taxon>
        <taxon>Steinernema</taxon>
    </lineage>
</organism>
<keyword evidence="1" id="KW-1185">Reference proteome</keyword>
<reference evidence="2" key="1">
    <citation type="submission" date="2016-11" db="UniProtKB">
        <authorList>
            <consortium name="WormBaseParasite"/>
        </authorList>
    </citation>
    <scope>IDENTIFICATION</scope>
</reference>
<proteinExistence type="predicted"/>
<evidence type="ECO:0000313" key="2">
    <source>
        <dbReference type="WBParaSite" id="L893_g21328.t1"/>
    </source>
</evidence>
<dbReference type="WBParaSite" id="L893_g21328.t1">
    <property type="protein sequence ID" value="L893_g21328.t1"/>
    <property type="gene ID" value="L893_g21328"/>
</dbReference>